<sequence length="74" mass="7694">MVIERKFLVANVALSVSALALLVATGLLVTSLVIGAGTTAGERLSQTGTGLTIAFVVIVAVLTTWTIRLRRIAD</sequence>
<evidence type="ECO:0000313" key="3">
    <source>
        <dbReference type="Proteomes" id="UP000246722"/>
    </source>
</evidence>
<proteinExistence type="predicted"/>
<dbReference type="RefSeq" id="WP_110125560.1">
    <property type="nucleotide sequence ID" value="NZ_QHLY01000005.1"/>
</dbReference>
<accession>A0A318A3W0</accession>
<organism evidence="2 3">
    <name type="scientific">Cryobacterium arcticum</name>
    <dbReference type="NCBI Taxonomy" id="670052"/>
    <lineage>
        <taxon>Bacteria</taxon>
        <taxon>Bacillati</taxon>
        <taxon>Actinomycetota</taxon>
        <taxon>Actinomycetes</taxon>
        <taxon>Micrococcales</taxon>
        <taxon>Microbacteriaceae</taxon>
        <taxon>Cryobacterium</taxon>
    </lineage>
</organism>
<keyword evidence="1" id="KW-0472">Membrane</keyword>
<comment type="caution">
    <text evidence="2">The sequence shown here is derived from an EMBL/GenBank/DDBJ whole genome shotgun (WGS) entry which is preliminary data.</text>
</comment>
<protein>
    <submittedName>
        <fullName evidence="2">Uncharacterized protein</fullName>
    </submittedName>
</protein>
<keyword evidence="3" id="KW-1185">Reference proteome</keyword>
<dbReference type="AlphaFoldDB" id="A0A318A3W0"/>
<feature type="transmembrane region" description="Helical" evidence="1">
    <location>
        <begin position="12"/>
        <end position="36"/>
    </location>
</feature>
<dbReference type="Proteomes" id="UP000246722">
    <property type="component" value="Unassembled WGS sequence"/>
</dbReference>
<dbReference type="EMBL" id="QHLY01000005">
    <property type="protein sequence ID" value="PXA72037.1"/>
    <property type="molecule type" value="Genomic_DNA"/>
</dbReference>
<feature type="transmembrane region" description="Helical" evidence="1">
    <location>
        <begin position="48"/>
        <end position="67"/>
    </location>
</feature>
<name>A0A318A3W0_9MICO</name>
<keyword evidence="1" id="KW-1133">Transmembrane helix</keyword>
<evidence type="ECO:0000313" key="2">
    <source>
        <dbReference type="EMBL" id="PXA72037.1"/>
    </source>
</evidence>
<keyword evidence="1" id="KW-0812">Transmembrane</keyword>
<reference evidence="2 3" key="1">
    <citation type="submission" date="2018-05" db="EMBL/GenBank/DDBJ databases">
        <title>Genetic diversity of glacier-inhabiting Cryobacterium bacteria in China and description of Cryobacterium mengkeensis sp. nov. and Arthrobacter glacialis sp. nov.</title>
        <authorList>
            <person name="Liu Q."/>
            <person name="Xin Y.-H."/>
        </authorList>
    </citation>
    <scope>NUCLEOTIDE SEQUENCE [LARGE SCALE GENOMIC DNA]</scope>
    <source>
        <strain evidence="2 3">SK-1</strain>
    </source>
</reference>
<gene>
    <name evidence="2" type="ORF">CTB96_03790</name>
</gene>
<evidence type="ECO:0000256" key="1">
    <source>
        <dbReference type="SAM" id="Phobius"/>
    </source>
</evidence>